<keyword evidence="4 7" id="KW-1133">Transmembrane helix</keyword>
<evidence type="ECO:0000313" key="8">
    <source>
        <dbReference type="EMBL" id="CAA91545.2"/>
    </source>
</evidence>
<dbReference type="GO" id="GO:0005794">
    <property type="term" value="C:Golgi apparatus"/>
    <property type="evidence" value="ECO:0000318"/>
    <property type="project" value="GO_Central"/>
</dbReference>
<evidence type="ECO:0000256" key="7">
    <source>
        <dbReference type="SAM" id="Phobius"/>
    </source>
</evidence>
<comment type="similarity">
    <text evidence="2 6">Belongs to the CDC50/LEM3 family.</text>
</comment>
<evidence type="ECO:0000313" key="9">
    <source>
        <dbReference type="Proteomes" id="UP000001940"/>
    </source>
</evidence>
<dbReference type="eggNOG" id="KOG2952">
    <property type="taxonomic scope" value="Eukaryota"/>
</dbReference>
<dbReference type="SMR" id="Q23151"/>
<sequence>MVVTFHKDVIFNDELEENEKFSWDEFVHKLKQQQLEGQVPVVSKRYAISITVFFALLFLGISQLLASANEKVILIRHRYDNVAEGYIDINITRFIPSPVYFYYELHDTFMMHRSLNQAYCKKQLITGESNECDSFKNQNYSCENAVSRSFIPKMAMFCVDNQKYYAPVGGAASIMFNDSFSLTFNGSPIAWTEEGVIADKLRHMFFEPNETNLCDAEQFRETLKPIGWKHELCEMGGYRNISLIKWLESATNKNFKKFYRILNTTKHNGLYQGVHRLYFDNEYKPGSLIKSTYPMKKFFWILHPSWVGTDQKFLEVMYLIVGTGLLALSCGLIGFQIFIMSRRKTYEDDDDY</sequence>
<dbReference type="STRING" id="6239.W03G11.2.1"/>
<dbReference type="InterPro" id="IPR005045">
    <property type="entry name" value="CDC50/LEM3_fam"/>
</dbReference>
<comment type="subcellular location">
    <subcellularLocation>
        <location evidence="1">Membrane</location>
    </subcellularLocation>
</comment>
<dbReference type="GO" id="GO:0005886">
    <property type="term" value="C:plasma membrane"/>
    <property type="evidence" value="ECO:0000318"/>
    <property type="project" value="GO_Central"/>
</dbReference>
<evidence type="ECO:0000313" key="10">
    <source>
        <dbReference type="WormBase" id="W03G11.2"/>
    </source>
</evidence>
<dbReference type="AlphaFoldDB" id="Q23151"/>
<dbReference type="CTD" id="189172"/>
<dbReference type="PANTHER" id="PTHR10926:SF21">
    <property type="entry name" value="PROTEIN CBG16211"/>
    <property type="match status" value="1"/>
</dbReference>
<dbReference type="KEGG" id="cel:CELE_W03G11.2"/>
<dbReference type="EMBL" id="BX284606">
    <property type="protein sequence ID" value="CAA91545.2"/>
    <property type="molecule type" value="Genomic_DNA"/>
</dbReference>
<protein>
    <submittedName>
        <fullName evidence="8">Uncharacterized protein</fullName>
    </submittedName>
</protein>
<dbReference type="GO" id="GO:0015247">
    <property type="term" value="F:aminophospholipid flippase activity"/>
    <property type="evidence" value="ECO:0000318"/>
    <property type="project" value="GO_Central"/>
</dbReference>
<proteinExistence type="inferred from homology"/>
<dbReference type="UCSC" id="W03G11.2">
    <property type="organism name" value="c. elegans"/>
</dbReference>
<dbReference type="AGR" id="WB:WBGene00012224"/>
<dbReference type="OrthoDB" id="5836149at2759"/>
<dbReference type="Pfam" id="PF03381">
    <property type="entry name" value="CDC50"/>
    <property type="match status" value="1"/>
</dbReference>
<dbReference type="Proteomes" id="UP000001940">
    <property type="component" value="Chromosome X"/>
</dbReference>
<evidence type="ECO:0000256" key="1">
    <source>
        <dbReference type="ARBA" id="ARBA00004370"/>
    </source>
</evidence>
<dbReference type="GeneID" id="189172"/>
<evidence type="ECO:0000256" key="2">
    <source>
        <dbReference type="ARBA" id="ARBA00009457"/>
    </source>
</evidence>
<accession>Q23151</accession>
<dbReference type="HOGENOM" id="CLU_788084_0_0_1"/>
<dbReference type="PIRSF" id="PIRSF015840">
    <property type="entry name" value="DUF284_TM_euk"/>
    <property type="match status" value="1"/>
</dbReference>
<feature type="transmembrane region" description="Helical" evidence="7">
    <location>
        <begin position="316"/>
        <end position="339"/>
    </location>
</feature>
<dbReference type="GO" id="GO:0005783">
    <property type="term" value="C:endoplasmic reticulum"/>
    <property type="evidence" value="ECO:0000318"/>
    <property type="project" value="GO_Central"/>
</dbReference>
<evidence type="ECO:0000256" key="3">
    <source>
        <dbReference type="ARBA" id="ARBA00022692"/>
    </source>
</evidence>
<dbReference type="WormBase" id="W03G11.2">
    <property type="protein sequence ID" value="CE35633"/>
    <property type="gene ID" value="WBGene00012224"/>
</dbReference>
<evidence type="ECO:0000256" key="6">
    <source>
        <dbReference type="PIRNR" id="PIRNR015840"/>
    </source>
</evidence>
<keyword evidence="9" id="KW-1185">Reference proteome</keyword>
<dbReference type="PhylomeDB" id="Q23151"/>
<dbReference type="Bgee" id="WBGene00012224">
    <property type="expression patterns" value="Expressed in adult organism and 1 other cell type or tissue"/>
</dbReference>
<keyword evidence="3 7" id="KW-0812">Transmembrane</keyword>
<organism evidence="8 9">
    <name type="scientific">Caenorhabditis elegans</name>
    <dbReference type="NCBI Taxonomy" id="6239"/>
    <lineage>
        <taxon>Eukaryota</taxon>
        <taxon>Metazoa</taxon>
        <taxon>Ecdysozoa</taxon>
        <taxon>Nematoda</taxon>
        <taxon>Chromadorea</taxon>
        <taxon>Rhabditida</taxon>
        <taxon>Rhabditina</taxon>
        <taxon>Rhabditomorpha</taxon>
        <taxon>Rhabditoidea</taxon>
        <taxon>Rhabditidae</taxon>
        <taxon>Peloderinae</taxon>
        <taxon>Caenorhabditis</taxon>
    </lineage>
</organism>
<feature type="transmembrane region" description="Helical" evidence="7">
    <location>
        <begin position="46"/>
        <end position="68"/>
    </location>
</feature>
<evidence type="ECO:0000256" key="5">
    <source>
        <dbReference type="ARBA" id="ARBA00023136"/>
    </source>
</evidence>
<name>Q23151_CAEEL</name>
<dbReference type="OMA" id="FWILHPS"/>
<dbReference type="InParanoid" id="Q23151"/>
<reference evidence="8 9" key="1">
    <citation type="journal article" date="1998" name="Science">
        <title>Genome sequence of the nematode C. elegans: a platform for investigating biology.</title>
        <authorList>
            <consortium name="The C. elegans sequencing consortium"/>
            <person name="Sulson J.E."/>
            <person name="Waterston R."/>
        </authorList>
    </citation>
    <scope>NUCLEOTIDE SEQUENCE [LARGE SCALE GENOMIC DNA]</scope>
    <source>
        <strain evidence="8 9">Bristol N2</strain>
    </source>
</reference>
<keyword evidence="5 6" id="KW-0472">Membrane</keyword>
<dbReference type="GO" id="GO:0045332">
    <property type="term" value="P:phospholipid translocation"/>
    <property type="evidence" value="ECO:0000318"/>
    <property type="project" value="GO_Central"/>
</dbReference>
<dbReference type="PANTHER" id="PTHR10926">
    <property type="entry name" value="CELL CYCLE CONTROL PROTEIN 50"/>
    <property type="match status" value="1"/>
</dbReference>
<evidence type="ECO:0000256" key="4">
    <source>
        <dbReference type="ARBA" id="ARBA00022989"/>
    </source>
</evidence>
<dbReference type="PIR" id="T26126">
    <property type="entry name" value="T26126"/>
</dbReference>
<gene>
    <name evidence="8" type="ORF">CELE_W03G11.2</name>
    <name evidence="8 10" type="ORF">W03G11.2</name>
</gene>
<dbReference type="PeptideAtlas" id="Q23151"/>
<dbReference type="PaxDb" id="6239-W03G11.2"/>
<dbReference type="RefSeq" id="NP_510022.2">
    <property type="nucleotide sequence ID" value="NM_077621.6"/>
</dbReference>